<evidence type="ECO:0000313" key="2">
    <source>
        <dbReference type="Proteomes" id="UP001163046"/>
    </source>
</evidence>
<gene>
    <name evidence="1" type="ORF">OS493_027477</name>
</gene>
<reference evidence="1" key="1">
    <citation type="submission" date="2023-01" db="EMBL/GenBank/DDBJ databases">
        <title>Genome assembly of the deep-sea coral Lophelia pertusa.</title>
        <authorList>
            <person name="Herrera S."/>
            <person name="Cordes E."/>
        </authorList>
    </citation>
    <scope>NUCLEOTIDE SEQUENCE</scope>
    <source>
        <strain evidence="1">USNM1676648</strain>
        <tissue evidence="1">Polyp</tissue>
    </source>
</reference>
<organism evidence="1 2">
    <name type="scientific">Desmophyllum pertusum</name>
    <dbReference type="NCBI Taxonomy" id="174260"/>
    <lineage>
        <taxon>Eukaryota</taxon>
        <taxon>Metazoa</taxon>
        <taxon>Cnidaria</taxon>
        <taxon>Anthozoa</taxon>
        <taxon>Hexacorallia</taxon>
        <taxon>Scleractinia</taxon>
        <taxon>Caryophylliina</taxon>
        <taxon>Caryophylliidae</taxon>
        <taxon>Desmophyllum</taxon>
    </lineage>
</organism>
<dbReference type="AlphaFoldDB" id="A0A9W9Y9G2"/>
<proteinExistence type="predicted"/>
<dbReference type="EMBL" id="MU827802">
    <property type="protein sequence ID" value="KAJ7326532.1"/>
    <property type="molecule type" value="Genomic_DNA"/>
</dbReference>
<keyword evidence="2" id="KW-1185">Reference proteome</keyword>
<evidence type="ECO:0000313" key="1">
    <source>
        <dbReference type="EMBL" id="KAJ7326532.1"/>
    </source>
</evidence>
<protein>
    <submittedName>
        <fullName evidence="1">Uncharacterized protein</fullName>
    </submittedName>
</protein>
<accession>A0A9W9Y9G2</accession>
<sequence length="126" mass="14375">MWVEFVVALVLILAPRCFRRVFIYVVIFLTLYLVVINTNHEIYVVVIFPSVGSIMKTTDHPSDRLTDSPDQISEVRISLSSCHASCFFGSPTNHSFWCTAIEIRTTPIHRNGKHVVNNTKEIVQLL</sequence>
<name>A0A9W9Y9G2_9CNID</name>
<comment type="caution">
    <text evidence="1">The sequence shown here is derived from an EMBL/GenBank/DDBJ whole genome shotgun (WGS) entry which is preliminary data.</text>
</comment>
<dbReference type="Proteomes" id="UP001163046">
    <property type="component" value="Unassembled WGS sequence"/>
</dbReference>